<evidence type="ECO:0000256" key="17">
    <source>
        <dbReference type="ARBA" id="ARBA00023170"/>
    </source>
</evidence>
<keyword evidence="14 21" id="KW-0067">ATP-binding</keyword>
<evidence type="ECO:0000256" key="12">
    <source>
        <dbReference type="ARBA" id="ARBA00022741"/>
    </source>
</evidence>
<evidence type="ECO:0000256" key="5">
    <source>
        <dbReference type="ARBA" id="ARBA00012513"/>
    </source>
</evidence>
<evidence type="ECO:0000313" key="25">
    <source>
        <dbReference type="Proteomes" id="UP000634136"/>
    </source>
</evidence>
<dbReference type="PROSITE" id="PS00308">
    <property type="entry name" value="LECTIN_LEGUME_ALPHA"/>
    <property type="match status" value="2"/>
</dbReference>
<keyword evidence="9 22" id="KW-0812">Transmembrane</keyword>
<dbReference type="FunFam" id="1.10.510.10:FF:001023">
    <property type="entry name" value="Os07g0541700 protein"/>
    <property type="match status" value="1"/>
</dbReference>
<evidence type="ECO:0000256" key="18">
    <source>
        <dbReference type="ARBA" id="ARBA00023180"/>
    </source>
</evidence>
<dbReference type="Gene3D" id="1.10.510.10">
    <property type="entry name" value="Transferase(Phosphotransferase) domain 1"/>
    <property type="match status" value="2"/>
</dbReference>
<keyword evidence="7" id="KW-0723">Serine/threonine-protein kinase</keyword>
<dbReference type="Pfam" id="PF00069">
    <property type="entry name" value="Pkinase"/>
    <property type="match status" value="2"/>
</dbReference>
<evidence type="ECO:0000256" key="16">
    <source>
        <dbReference type="ARBA" id="ARBA00023136"/>
    </source>
</evidence>
<keyword evidence="10" id="KW-0732">Signal</keyword>
<dbReference type="InterPro" id="IPR000719">
    <property type="entry name" value="Prot_kinase_dom"/>
</dbReference>
<evidence type="ECO:0000256" key="10">
    <source>
        <dbReference type="ARBA" id="ARBA00022729"/>
    </source>
</evidence>
<evidence type="ECO:0000256" key="21">
    <source>
        <dbReference type="PROSITE-ProRule" id="PRU10141"/>
    </source>
</evidence>
<feature type="transmembrane region" description="Helical" evidence="22">
    <location>
        <begin position="629"/>
        <end position="652"/>
    </location>
</feature>
<evidence type="ECO:0000256" key="15">
    <source>
        <dbReference type="ARBA" id="ARBA00022989"/>
    </source>
</evidence>
<feature type="domain" description="Protein kinase" evidence="23">
    <location>
        <begin position="169"/>
        <end position="412"/>
    </location>
</feature>
<keyword evidence="12 21" id="KW-0547">Nucleotide-binding</keyword>
<reference evidence="24" key="1">
    <citation type="submission" date="2020-09" db="EMBL/GenBank/DDBJ databases">
        <title>Genome-Enabled Discovery of Anthraquinone Biosynthesis in Senna tora.</title>
        <authorList>
            <person name="Kang S.-H."/>
            <person name="Pandey R.P."/>
            <person name="Lee C.-M."/>
            <person name="Sim J.-S."/>
            <person name="Jeong J.-T."/>
            <person name="Choi B.-S."/>
            <person name="Jung M."/>
            <person name="Ginzburg D."/>
            <person name="Zhao K."/>
            <person name="Won S.Y."/>
            <person name="Oh T.-J."/>
            <person name="Yu Y."/>
            <person name="Kim N.-H."/>
            <person name="Lee O.R."/>
            <person name="Lee T.-H."/>
            <person name="Bashyal P."/>
            <person name="Kim T.-S."/>
            <person name="Lee W.-H."/>
            <person name="Kawkins C."/>
            <person name="Kim C.-K."/>
            <person name="Kim J.S."/>
            <person name="Ahn B.O."/>
            <person name="Rhee S.Y."/>
            <person name="Sohng J.K."/>
        </authorList>
    </citation>
    <scope>NUCLEOTIDE SEQUENCE</scope>
    <source>
        <tissue evidence="24">Leaf</tissue>
    </source>
</reference>
<dbReference type="InterPro" id="IPR000985">
    <property type="entry name" value="Lectin_LegA_CS"/>
</dbReference>
<comment type="similarity">
    <text evidence="4">In the C-terminal section; belongs to the protein kinase superfamily. Ser/Thr protein kinase family.</text>
</comment>
<dbReference type="InterPro" id="IPR017441">
    <property type="entry name" value="Protein_kinase_ATP_BS"/>
</dbReference>
<protein>
    <recommendedName>
        <fullName evidence="5">non-specific serine/threonine protein kinase</fullName>
        <ecNumber evidence="5">2.7.11.1</ecNumber>
    </recommendedName>
</protein>
<evidence type="ECO:0000256" key="19">
    <source>
        <dbReference type="ARBA" id="ARBA00047899"/>
    </source>
</evidence>
<dbReference type="EC" id="2.7.11.1" evidence="5"/>
<comment type="catalytic activity">
    <reaction evidence="20">
        <text>L-seryl-[protein] + ATP = O-phospho-L-seryl-[protein] + ADP + H(+)</text>
        <dbReference type="Rhea" id="RHEA:17989"/>
        <dbReference type="Rhea" id="RHEA-COMP:9863"/>
        <dbReference type="Rhea" id="RHEA-COMP:11604"/>
        <dbReference type="ChEBI" id="CHEBI:15378"/>
        <dbReference type="ChEBI" id="CHEBI:29999"/>
        <dbReference type="ChEBI" id="CHEBI:30616"/>
        <dbReference type="ChEBI" id="CHEBI:83421"/>
        <dbReference type="ChEBI" id="CHEBI:456216"/>
        <dbReference type="EC" id="2.7.11.1"/>
    </reaction>
</comment>
<keyword evidence="13 24" id="KW-0418">Kinase</keyword>
<dbReference type="FunFam" id="1.10.510.10:FF:000240">
    <property type="entry name" value="Lectin-domain containing receptor kinase A4.3"/>
    <property type="match status" value="1"/>
</dbReference>
<keyword evidence="8" id="KW-0808">Transferase</keyword>
<keyword evidence="16 22" id="KW-0472">Membrane</keyword>
<evidence type="ECO:0000256" key="6">
    <source>
        <dbReference type="ARBA" id="ARBA00022475"/>
    </source>
</evidence>
<evidence type="ECO:0000256" key="9">
    <source>
        <dbReference type="ARBA" id="ARBA00022692"/>
    </source>
</evidence>
<dbReference type="InterPro" id="IPR011009">
    <property type="entry name" value="Kinase-like_dom_sf"/>
</dbReference>
<dbReference type="InterPro" id="IPR001220">
    <property type="entry name" value="Legume_lectin_dom"/>
</dbReference>
<dbReference type="GO" id="GO:0005524">
    <property type="term" value="F:ATP binding"/>
    <property type="evidence" value="ECO:0007669"/>
    <property type="project" value="UniProtKB-UniRule"/>
</dbReference>
<dbReference type="PANTHER" id="PTHR27007">
    <property type="match status" value="1"/>
</dbReference>
<comment type="subcellular location">
    <subcellularLocation>
        <location evidence="1">Cell membrane</location>
        <topology evidence="1">Single-pass type I membrane protein</topology>
    </subcellularLocation>
</comment>
<dbReference type="SMART" id="SM00220">
    <property type="entry name" value="S_TKc"/>
    <property type="match status" value="1"/>
</dbReference>
<dbReference type="Proteomes" id="UP000634136">
    <property type="component" value="Unassembled WGS sequence"/>
</dbReference>
<evidence type="ECO:0000256" key="14">
    <source>
        <dbReference type="ARBA" id="ARBA00022840"/>
    </source>
</evidence>
<dbReference type="PROSITE" id="PS00107">
    <property type="entry name" value="PROTEIN_KINASE_ATP"/>
    <property type="match status" value="1"/>
</dbReference>
<dbReference type="EMBL" id="JAAIUW010000005">
    <property type="protein sequence ID" value="KAF7830369.1"/>
    <property type="molecule type" value="Genomic_DNA"/>
</dbReference>
<accession>A0A834U418</accession>
<dbReference type="CDD" id="cd06899">
    <property type="entry name" value="lectin_legume_LecRK_Arcelin_ConA"/>
    <property type="match status" value="1"/>
</dbReference>
<evidence type="ECO:0000256" key="4">
    <source>
        <dbReference type="ARBA" id="ARBA00010217"/>
    </source>
</evidence>
<dbReference type="PROSITE" id="PS00108">
    <property type="entry name" value="PROTEIN_KINASE_ST"/>
    <property type="match status" value="2"/>
</dbReference>
<evidence type="ECO:0000256" key="7">
    <source>
        <dbReference type="ARBA" id="ARBA00022527"/>
    </source>
</evidence>
<dbReference type="InterPro" id="IPR050528">
    <property type="entry name" value="L-type_Lectin-RKs"/>
</dbReference>
<evidence type="ECO:0000256" key="11">
    <source>
        <dbReference type="ARBA" id="ARBA00022734"/>
    </source>
</evidence>
<dbReference type="Gene3D" id="2.60.120.200">
    <property type="match status" value="2"/>
</dbReference>
<feature type="transmembrane region" description="Helical" evidence="22">
    <location>
        <begin position="108"/>
        <end position="133"/>
    </location>
</feature>
<evidence type="ECO:0000256" key="22">
    <source>
        <dbReference type="SAM" id="Phobius"/>
    </source>
</evidence>
<keyword evidence="25" id="KW-1185">Reference proteome</keyword>
<dbReference type="GO" id="GO:0005886">
    <property type="term" value="C:plasma membrane"/>
    <property type="evidence" value="ECO:0007669"/>
    <property type="project" value="UniProtKB-SubCell"/>
</dbReference>
<dbReference type="InterPro" id="IPR008271">
    <property type="entry name" value="Ser/Thr_kinase_AS"/>
</dbReference>
<evidence type="ECO:0000259" key="23">
    <source>
        <dbReference type="PROSITE" id="PS50011"/>
    </source>
</evidence>
<keyword evidence="11 24" id="KW-0430">Lectin</keyword>
<keyword evidence="15 22" id="KW-1133">Transmembrane helix</keyword>
<evidence type="ECO:0000256" key="13">
    <source>
        <dbReference type="ARBA" id="ARBA00022777"/>
    </source>
</evidence>
<dbReference type="GO" id="GO:0002229">
    <property type="term" value="P:defense response to oomycetes"/>
    <property type="evidence" value="ECO:0007669"/>
    <property type="project" value="UniProtKB-ARBA"/>
</dbReference>
<dbReference type="Gene3D" id="3.30.200.20">
    <property type="entry name" value="Phosphorylase Kinase, domain 1"/>
    <property type="match status" value="2"/>
</dbReference>
<dbReference type="SUPFAM" id="SSF56112">
    <property type="entry name" value="Protein kinase-like (PK-like)"/>
    <property type="match status" value="2"/>
</dbReference>
<name>A0A834U418_9FABA</name>
<sequence length="972" mass="110481">MVSPLTGPLSSIESPHHTGMDEPYMLNPCTFDQNTSGATFMPNSSLSCQIDLSKVLPQWVTVGFSAATSVYPARHTIHSWEFNLALLLIPRIRWHWWTLDRENKVVDVVVVAAVAISSLVFVLVVVSICWFIIKKRRERSNSIKELDLDKYAIPRRFNYQELVQATNRFAEDRKLGGGGSGQVYKGFLNDLGRTVAIKRIFADFENSEKIFINEVKIISRLIHRNLNGSLDAHLYGNRRTLAWNVRYKIALGMATAIHYLHEDAEQCVLHRDIKSANVLLDTDFNTKLGDFGMAKLVDPRLRTLRTGVWNCGARTPNGQGKAKGSTEIFIFHISQEIQPNIEPNYLRHPAVCMGSSEHQKRQTCKTIKNIGFLNTRRKQVPAHSLSFNFRHFDAGGNNIVLEGDATSFHTYIELNRFKSLFRVGRVTYASPLRLWDSHSARIADFTTRFSFTIDTLGNNQFGDGFTFFMASVGYPIPPNSAGGYLGLFNISTGDGVLQDQIFLVEFDTWSNEELDNPKTPHVGINNNSIKSLISATFDFVKYIQGHASITYNATSFNLSVCWFFTRIDGFTPNSCLSYQIDLRKCLPEFVTVGFSAATGLYPERHLIQSWEFSSSLNDQSGDRREFVDVIIVAVVSTTLVLVFAISVVCFVLKRKKENAKNMGHSTVEFDVNKASIPRRFYYQELVVATNGFASERRLGPGGSGQVYKGILSDLRIIVAIKRIFVDTENSKRMFLNEVKIISRLIHKNLVRFMGWCHEGDEFLLVFEYMPNGSLDTHLFYNKRTLSWKLRYKIALGIVTAIHYLHDEAKQCVHHGDIKLANIFLDTDFSTKLGDFGVVRTNRYLAPEYINKGRASKESDMYSFGVVALEIACGRRTYQDGEYHIPLWRWVWNLHLEGNLLNAADERLKREFDENEMKRLLTVGLWCTLPNDKKRPKAAQVIKVLQGEASMPELPHDMCDDPFCIPTHDHGWV</sequence>
<comment type="caution">
    <text evidence="24">The sequence shown here is derived from an EMBL/GenBank/DDBJ whole genome shotgun (WGS) entry which is preliminary data.</text>
</comment>
<evidence type="ECO:0000256" key="8">
    <source>
        <dbReference type="ARBA" id="ARBA00022679"/>
    </source>
</evidence>
<dbReference type="PROSITE" id="PS50011">
    <property type="entry name" value="PROTEIN_KINASE_DOM"/>
    <property type="match status" value="2"/>
</dbReference>
<dbReference type="SUPFAM" id="SSF49899">
    <property type="entry name" value="Concanavalin A-like lectins/glucanases"/>
    <property type="match status" value="2"/>
</dbReference>
<gene>
    <name evidence="24" type="ORF">G2W53_012702</name>
</gene>
<evidence type="ECO:0000313" key="24">
    <source>
        <dbReference type="EMBL" id="KAF7830369.1"/>
    </source>
</evidence>
<feature type="binding site" evidence="21">
    <location>
        <position position="198"/>
    </location>
    <ligand>
        <name>ATP</name>
        <dbReference type="ChEBI" id="CHEBI:30616"/>
    </ligand>
</feature>
<evidence type="ECO:0000256" key="2">
    <source>
        <dbReference type="ARBA" id="ARBA00007606"/>
    </source>
</evidence>
<dbReference type="GO" id="GO:0030246">
    <property type="term" value="F:carbohydrate binding"/>
    <property type="evidence" value="ECO:0007669"/>
    <property type="project" value="UniProtKB-KW"/>
</dbReference>
<keyword evidence="17 24" id="KW-0675">Receptor</keyword>
<evidence type="ECO:0000256" key="20">
    <source>
        <dbReference type="ARBA" id="ARBA00048679"/>
    </source>
</evidence>
<organism evidence="24 25">
    <name type="scientific">Senna tora</name>
    <dbReference type="NCBI Taxonomy" id="362788"/>
    <lineage>
        <taxon>Eukaryota</taxon>
        <taxon>Viridiplantae</taxon>
        <taxon>Streptophyta</taxon>
        <taxon>Embryophyta</taxon>
        <taxon>Tracheophyta</taxon>
        <taxon>Spermatophyta</taxon>
        <taxon>Magnoliopsida</taxon>
        <taxon>eudicotyledons</taxon>
        <taxon>Gunneridae</taxon>
        <taxon>Pentapetalae</taxon>
        <taxon>rosids</taxon>
        <taxon>fabids</taxon>
        <taxon>Fabales</taxon>
        <taxon>Fabaceae</taxon>
        <taxon>Caesalpinioideae</taxon>
        <taxon>Cassia clade</taxon>
        <taxon>Senna</taxon>
    </lineage>
</organism>
<dbReference type="InterPro" id="IPR013320">
    <property type="entry name" value="ConA-like_dom_sf"/>
</dbReference>
<dbReference type="AlphaFoldDB" id="A0A834U418"/>
<keyword evidence="18" id="KW-0325">Glycoprotein</keyword>
<keyword evidence="6" id="KW-1003">Cell membrane</keyword>
<comment type="catalytic activity">
    <reaction evidence="19">
        <text>L-threonyl-[protein] + ATP = O-phospho-L-threonyl-[protein] + ADP + H(+)</text>
        <dbReference type="Rhea" id="RHEA:46608"/>
        <dbReference type="Rhea" id="RHEA-COMP:11060"/>
        <dbReference type="Rhea" id="RHEA-COMP:11605"/>
        <dbReference type="ChEBI" id="CHEBI:15378"/>
        <dbReference type="ChEBI" id="CHEBI:30013"/>
        <dbReference type="ChEBI" id="CHEBI:30616"/>
        <dbReference type="ChEBI" id="CHEBI:61977"/>
        <dbReference type="ChEBI" id="CHEBI:456216"/>
        <dbReference type="EC" id="2.7.11.1"/>
    </reaction>
</comment>
<feature type="domain" description="Protein kinase" evidence="23">
    <location>
        <begin position="692"/>
        <end position="953"/>
    </location>
</feature>
<comment type="similarity">
    <text evidence="2">Belongs to the leguminous lectin family.</text>
</comment>
<comment type="similarity">
    <text evidence="3">In the N-terminal section; belongs to the leguminous lectin family.</text>
</comment>
<proteinExistence type="inferred from homology"/>
<dbReference type="Pfam" id="PF00139">
    <property type="entry name" value="Lectin_legB"/>
    <property type="match status" value="2"/>
</dbReference>
<evidence type="ECO:0000256" key="3">
    <source>
        <dbReference type="ARBA" id="ARBA00008536"/>
    </source>
</evidence>
<dbReference type="OrthoDB" id="4062651at2759"/>
<evidence type="ECO:0000256" key="1">
    <source>
        <dbReference type="ARBA" id="ARBA00004251"/>
    </source>
</evidence>
<dbReference type="GO" id="GO:0004674">
    <property type="term" value="F:protein serine/threonine kinase activity"/>
    <property type="evidence" value="ECO:0007669"/>
    <property type="project" value="UniProtKB-KW"/>
</dbReference>